<dbReference type="RefSeq" id="WP_283076505.1">
    <property type="nucleotide sequence ID" value="NZ_CP121671.1"/>
</dbReference>
<keyword evidence="3" id="KW-1185">Reference proteome</keyword>
<gene>
    <name evidence="2" type="ORF">P9989_19495</name>
</gene>
<dbReference type="Gene3D" id="3.40.630.30">
    <property type="match status" value="1"/>
</dbReference>
<dbReference type="PROSITE" id="PS51186">
    <property type="entry name" value="GNAT"/>
    <property type="match status" value="1"/>
</dbReference>
<dbReference type="CDD" id="cd04301">
    <property type="entry name" value="NAT_SF"/>
    <property type="match status" value="1"/>
</dbReference>
<proteinExistence type="predicted"/>
<dbReference type="Pfam" id="PF00583">
    <property type="entry name" value="Acetyltransf_1"/>
    <property type="match status" value="1"/>
</dbReference>
<dbReference type="EMBL" id="CP121671">
    <property type="protein sequence ID" value="WFT74509.1"/>
    <property type="molecule type" value="Genomic_DNA"/>
</dbReference>
<feature type="domain" description="N-acetyltransferase" evidence="1">
    <location>
        <begin position="1"/>
        <end position="157"/>
    </location>
</feature>
<organism evidence="2 3">
    <name type="scientific">Halobacillus naozhouensis</name>
    <dbReference type="NCBI Taxonomy" id="554880"/>
    <lineage>
        <taxon>Bacteria</taxon>
        <taxon>Bacillati</taxon>
        <taxon>Bacillota</taxon>
        <taxon>Bacilli</taxon>
        <taxon>Bacillales</taxon>
        <taxon>Bacillaceae</taxon>
        <taxon>Halobacillus</taxon>
    </lineage>
</organism>
<accession>A0ABY8IYY2</accession>
<protein>
    <submittedName>
        <fullName evidence="2">GNAT family N-acetyltransferase</fullName>
    </submittedName>
</protein>
<evidence type="ECO:0000313" key="2">
    <source>
        <dbReference type="EMBL" id="WFT74509.1"/>
    </source>
</evidence>
<name>A0ABY8IYY2_9BACI</name>
<evidence type="ECO:0000313" key="3">
    <source>
        <dbReference type="Proteomes" id="UP001221597"/>
    </source>
</evidence>
<dbReference type="InterPro" id="IPR016181">
    <property type="entry name" value="Acyl_CoA_acyltransferase"/>
</dbReference>
<reference evidence="2 3" key="1">
    <citation type="submission" date="2023-04" db="EMBL/GenBank/DDBJ databases">
        <title>Genome sequence of Halobacillus naozhouensis KACC 21980.</title>
        <authorList>
            <person name="Kim S."/>
            <person name="Heo J."/>
            <person name="Kwon S.-W."/>
        </authorList>
    </citation>
    <scope>NUCLEOTIDE SEQUENCE [LARGE SCALE GENOMIC DNA]</scope>
    <source>
        <strain evidence="2 3">KCTC 13234</strain>
    </source>
</reference>
<sequence length="157" mass="17810">MVHTKVSEECNNPHLILDLMIKAFMEYKDETPPSSALDETIGSISKALKEGEQALVCSVGSEPVGMVRFLVRNDDVYFYRLSVIPERRGRGIGKEILKSLEEYASKNNKRTMICKVRMTVPKNIKLYNSIGYSVYDEEVVHKPNGIKIKVVSMIKQL</sequence>
<dbReference type="InterPro" id="IPR000182">
    <property type="entry name" value="GNAT_dom"/>
</dbReference>
<dbReference type="Proteomes" id="UP001221597">
    <property type="component" value="Chromosome"/>
</dbReference>
<dbReference type="SUPFAM" id="SSF55729">
    <property type="entry name" value="Acyl-CoA N-acyltransferases (Nat)"/>
    <property type="match status" value="1"/>
</dbReference>
<evidence type="ECO:0000259" key="1">
    <source>
        <dbReference type="PROSITE" id="PS51186"/>
    </source>
</evidence>